<organism evidence="2 3">
    <name type="scientific">Leucocoprinus leucothites</name>
    <dbReference type="NCBI Taxonomy" id="201217"/>
    <lineage>
        <taxon>Eukaryota</taxon>
        <taxon>Fungi</taxon>
        <taxon>Dikarya</taxon>
        <taxon>Basidiomycota</taxon>
        <taxon>Agaricomycotina</taxon>
        <taxon>Agaricomycetes</taxon>
        <taxon>Agaricomycetidae</taxon>
        <taxon>Agaricales</taxon>
        <taxon>Agaricineae</taxon>
        <taxon>Agaricaceae</taxon>
        <taxon>Leucocoprinus</taxon>
    </lineage>
</organism>
<keyword evidence="1" id="KW-0812">Transmembrane</keyword>
<comment type="caution">
    <text evidence="2">The sequence shown here is derived from an EMBL/GenBank/DDBJ whole genome shotgun (WGS) entry which is preliminary data.</text>
</comment>
<evidence type="ECO:0000313" key="3">
    <source>
        <dbReference type="Proteomes" id="UP000559027"/>
    </source>
</evidence>
<keyword evidence="3" id="KW-1185">Reference proteome</keyword>
<protein>
    <submittedName>
        <fullName evidence="2">Uncharacterized protein</fullName>
    </submittedName>
</protein>
<accession>A0A8H5CSC0</accession>
<sequence>MDDTMSMKEKAIIGEEQIPQVQRQKCLIIGVHEIFVIICVILAGLVLLICWWYLQPLQALPLSSSTSLSGAHSTVITPKLGQFEQSYHEYHDNVCVSPQCIEHPRNPAYLMKVYRGVIASENEECSKIGMDVLKEGGNAVDAMIAVIFCAGVLIALHLVWELEEEDS</sequence>
<dbReference type="EMBL" id="JAACJO010000027">
    <property type="protein sequence ID" value="KAF5347121.1"/>
    <property type="molecule type" value="Genomic_DNA"/>
</dbReference>
<dbReference type="InterPro" id="IPR029055">
    <property type="entry name" value="Ntn_hydrolases_N"/>
</dbReference>
<keyword evidence="1" id="KW-1133">Transmembrane helix</keyword>
<dbReference type="GO" id="GO:0006751">
    <property type="term" value="P:glutathione catabolic process"/>
    <property type="evidence" value="ECO:0007669"/>
    <property type="project" value="InterPro"/>
</dbReference>
<feature type="transmembrane region" description="Helical" evidence="1">
    <location>
        <begin position="34"/>
        <end position="54"/>
    </location>
</feature>
<dbReference type="SUPFAM" id="SSF56235">
    <property type="entry name" value="N-terminal nucleophile aminohydrolases (Ntn hydrolases)"/>
    <property type="match status" value="1"/>
</dbReference>
<gene>
    <name evidence="2" type="ORF">D9756_010946</name>
</gene>
<reference evidence="2 3" key="1">
    <citation type="journal article" date="2020" name="ISME J.">
        <title>Uncovering the hidden diversity of litter-decomposition mechanisms in mushroom-forming fungi.</title>
        <authorList>
            <person name="Floudas D."/>
            <person name="Bentzer J."/>
            <person name="Ahren D."/>
            <person name="Johansson T."/>
            <person name="Persson P."/>
            <person name="Tunlid A."/>
        </authorList>
    </citation>
    <scope>NUCLEOTIDE SEQUENCE [LARGE SCALE GENOMIC DNA]</scope>
    <source>
        <strain evidence="2 3">CBS 146.42</strain>
    </source>
</reference>
<proteinExistence type="predicted"/>
<evidence type="ECO:0000256" key="1">
    <source>
        <dbReference type="SAM" id="Phobius"/>
    </source>
</evidence>
<dbReference type="AlphaFoldDB" id="A0A8H5CSC0"/>
<keyword evidence="1" id="KW-0472">Membrane</keyword>
<feature type="transmembrane region" description="Helical" evidence="1">
    <location>
        <begin position="142"/>
        <end position="160"/>
    </location>
</feature>
<evidence type="ECO:0000313" key="2">
    <source>
        <dbReference type="EMBL" id="KAF5347121.1"/>
    </source>
</evidence>
<dbReference type="Proteomes" id="UP000559027">
    <property type="component" value="Unassembled WGS sequence"/>
</dbReference>
<dbReference type="InterPro" id="IPR000101">
    <property type="entry name" value="GGT_peptidase"/>
</dbReference>
<dbReference type="OrthoDB" id="3265339at2759"/>
<dbReference type="PANTHER" id="PTHR11686">
    <property type="entry name" value="GAMMA GLUTAMYL TRANSPEPTIDASE"/>
    <property type="match status" value="1"/>
</dbReference>
<dbReference type="PANTHER" id="PTHR11686:SF9">
    <property type="entry name" value="RE13973P"/>
    <property type="match status" value="1"/>
</dbReference>
<dbReference type="GO" id="GO:0005886">
    <property type="term" value="C:plasma membrane"/>
    <property type="evidence" value="ECO:0007669"/>
    <property type="project" value="TreeGrafter"/>
</dbReference>
<dbReference type="GO" id="GO:0036374">
    <property type="term" value="F:glutathione hydrolase activity"/>
    <property type="evidence" value="ECO:0007669"/>
    <property type="project" value="InterPro"/>
</dbReference>
<name>A0A8H5CSC0_9AGAR</name>